<dbReference type="GO" id="GO:0012505">
    <property type="term" value="C:endomembrane system"/>
    <property type="evidence" value="ECO:0007669"/>
    <property type="project" value="UniProtKB-SubCell"/>
</dbReference>
<dbReference type="eggNOG" id="COG3339">
    <property type="taxonomic scope" value="Bacteria"/>
</dbReference>
<evidence type="ECO:0000256" key="5">
    <source>
        <dbReference type="SAM" id="Phobius"/>
    </source>
</evidence>
<reference evidence="7 8" key="1">
    <citation type="journal article" date="2011" name="Stand. Genomic Sci.">
        <title>Complete genome sequence of the gliding, heparinolytic Pedobacter saltans type strain (113).</title>
        <authorList>
            <person name="Liolios K."/>
            <person name="Sikorski J."/>
            <person name="Lu M."/>
            <person name="Nolan M."/>
            <person name="Lapidus A."/>
            <person name="Lucas S."/>
            <person name="Hammon N."/>
            <person name="Deshpande S."/>
            <person name="Cheng J.F."/>
            <person name="Tapia R."/>
            <person name="Han C."/>
            <person name="Goodwin L."/>
            <person name="Pitluck S."/>
            <person name="Huntemann M."/>
            <person name="Ivanova N."/>
            <person name="Pagani I."/>
            <person name="Mavromatis K."/>
            <person name="Ovchinikova G."/>
            <person name="Pati A."/>
            <person name="Chen A."/>
            <person name="Palaniappan K."/>
            <person name="Land M."/>
            <person name="Hauser L."/>
            <person name="Brambilla E.M."/>
            <person name="Kotsyurbenko O."/>
            <person name="Rohde M."/>
            <person name="Tindall B.J."/>
            <person name="Abt B."/>
            <person name="Goker M."/>
            <person name="Detter J.C."/>
            <person name="Woyke T."/>
            <person name="Bristow J."/>
            <person name="Eisen J.A."/>
            <person name="Markowitz V."/>
            <person name="Hugenholtz P."/>
            <person name="Klenk H.P."/>
            <person name="Kyrpides N.C."/>
        </authorList>
    </citation>
    <scope>NUCLEOTIDE SEQUENCE [LARGE SCALE GENOMIC DNA]</scope>
    <source>
        <strain evidence="8">ATCC 51119 / DSM 12145 / JCM 21818 / LMG 10337 / NBRC 100064 / NCIMB 13643</strain>
    </source>
</reference>
<evidence type="ECO:0000256" key="1">
    <source>
        <dbReference type="ARBA" id="ARBA00004127"/>
    </source>
</evidence>
<dbReference type="InterPro" id="IPR010652">
    <property type="entry name" value="DUF1232"/>
</dbReference>
<reference evidence="8" key="2">
    <citation type="submission" date="2011-02" db="EMBL/GenBank/DDBJ databases">
        <title>The complete genome of Pedobacter saltans DSM 12145.</title>
        <authorList>
            <consortium name="US DOE Joint Genome Institute (JGI-PGF)"/>
            <person name="Lucas S."/>
            <person name="Copeland A."/>
            <person name="Lapidus A."/>
            <person name="Bruce D."/>
            <person name="Goodwin L."/>
            <person name="Pitluck S."/>
            <person name="Kyrpides N."/>
            <person name="Mavromatis K."/>
            <person name="Pagani I."/>
            <person name="Ivanova N."/>
            <person name="Ovchinnikova G."/>
            <person name="Lu M."/>
            <person name="Detter J.C."/>
            <person name="Han C."/>
            <person name="Land M."/>
            <person name="Hauser L."/>
            <person name="Markowitz V."/>
            <person name="Cheng J.-F."/>
            <person name="Hugenholtz P."/>
            <person name="Woyke T."/>
            <person name="Wu D."/>
            <person name="Tindall B."/>
            <person name="Pomrenke H.G."/>
            <person name="Brambilla E."/>
            <person name="Klenk H.-P."/>
            <person name="Eisen J.A."/>
        </authorList>
    </citation>
    <scope>NUCLEOTIDE SEQUENCE [LARGE SCALE GENOMIC DNA]</scope>
    <source>
        <strain evidence="8">ATCC 51119 / DSM 12145 / JCM 21818 / LMG 10337 / NBRC 100064 / NCIMB 13643</strain>
    </source>
</reference>
<dbReference type="Proteomes" id="UP000000310">
    <property type="component" value="Chromosome"/>
</dbReference>
<dbReference type="RefSeq" id="WP_013631190.1">
    <property type="nucleotide sequence ID" value="NC_015177.1"/>
</dbReference>
<proteinExistence type="predicted"/>
<feature type="domain" description="DUF1232" evidence="6">
    <location>
        <begin position="32"/>
        <end position="68"/>
    </location>
</feature>
<protein>
    <recommendedName>
        <fullName evidence="6">DUF1232 domain-containing protein</fullName>
    </recommendedName>
</protein>
<dbReference type="STRING" id="762903.Pedsa_0101"/>
<dbReference type="AlphaFoldDB" id="F0SCU8"/>
<evidence type="ECO:0000256" key="2">
    <source>
        <dbReference type="ARBA" id="ARBA00022692"/>
    </source>
</evidence>
<keyword evidence="8" id="KW-1185">Reference proteome</keyword>
<keyword evidence="4 5" id="KW-0472">Membrane</keyword>
<keyword evidence="3 5" id="KW-1133">Transmembrane helix</keyword>
<dbReference type="OrthoDB" id="9800202at2"/>
<evidence type="ECO:0000259" key="6">
    <source>
        <dbReference type="Pfam" id="PF06803"/>
    </source>
</evidence>
<dbReference type="Pfam" id="PF06803">
    <property type="entry name" value="DUF1232"/>
    <property type="match status" value="1"/>
</dbReference>
<feature type="transmembrane region" description="Helical" evidence="5">
    <location>
        <begin position="99"/>
        <end position="124"/>
    </location>
</feature>
<sequence length="125" mass="14671">MLTGLKTRTKRLKQEIIPVYYALFDKRTPVIAKILAGLTVVYLLSPIDLIPDFIPIIGLLDDIIIVPLLISITIKLIPKSVLEDIRNNKKLQRKLKRRWYYALPIILLYAYLLYLIFMFVIRLIF</sequence>
<accession>F0SCU8</accession>
<dbReference type="HOGENOM" id="CLU_139031_0_0_10"/>
<evidence type="ECO:0000313" key="7">
    <source>
        <dbReference type="EMBL" id="ADY50687.1"/>
    </source>
</evidence>
<evidence type="ECO:0000313" key="8">
    <source>
        <dbReference type="Proteomes" id="UP000000310"/>
    </source>
</evidence>
<keyword evidence="2 5" id="KW-0812">Transmembrane</keyword>
<feature type="transmembrane region" description="Helical" evidence="5">
    <location>
        <begin position="30"/>
        <end position="47"/>
    </location>
</feature>
<evidence type="ECO:0000256" key="4">
    <source>
        <dbReference type="ARBA" id="ARBA00023136"/>
    </source>
</evidence>
<comment type="subcellular location">
    <subcellularLocation>
        <location evidence="1">Endomembrane system</location>
        <topology evidence="1">Multi-pass membrane protein</topology>
    </subcellularLocation>
</comment>
<gene>
    <name evidence="7" type="ordered locus">Pedsa_0101</name>
</gene>
<name>F0SCU8_PSESL</name>
<dbReference type="EMBL" id="CP002545">
    <property type="protein sequence ID" value="ADY50687.1"/>
    <property type="molecule type" value="Genomic_DNA"/>
</dbReference>
<dbReference type="KEGG" id="psn:Pedsa_0101"/>
<organism evidence="7 8">
    <name type="scientific">Pseudopedobacter saltans (strain ATCC 51119 / DSM 12145 / JCM 21818 / CCUG 39354 / LMG 10337 / NBRC 100064 / NCIMB 13643)</name>
    <name type="common">Pedobacter saltans</name>
    <dbReference type="NCBI Taxonomy" id="762903"/>
    <lineage>
        <taxon>Bacteria</taxon>
        <taxon>Pseudomonadati</taxon>
        <taxon>Bacteroidota</taxon>
        <taxon>Sphingobacteriia</taxon>
        <taxon>Sphingobacteriales</taxon>
        <taxon>Sphingobacteriaceae</taxon>
        <taxon>Pseudopedobacter</taxon>
    </lineage>
</organism>
<evidence type="ECO:0000256" key="3">
    <source>
        <dbReference type="ARBA" id="ARBA00022989"/>
    </source>
</evidence>
<feature type="transmembrane region" description="Helical" evidence="5">
    <location>
        <begin position="53"/>
        <end position="78"/>
    </location>
</feature>